<keyword evidence="4" id="KW-1185">Reference proteome</keyword>
<dbReference type="EMBL" id="SMOL01000143">
    <property type="protein sequence ID" value="KAB2631320.1"/>
    <property type="molecule type" value="Genomic_DNA"/>
</dbReference>
<feature type="coiled-coil region" evidence="1">
    <location>
        <begin position="445"/>
        <end position="493"/>
    </location>
</feature>
<proteinExistence type="predicted"/>
<accession>A0A5N5I0W7</accession>
<dbReference type="Proteomes" id="UP000327157">
    <property type="component" value="Chromosome 12"/>
</dbReference>
<sequence length="529" mass="58049">MVPKIVARTQSSYKTGEGIATMCCLFNGLHRPQADLQTLLFFEEEGVLITVENVEDTLVLKEAAAEATRQKTGSSHAAGYVEDLFELFGDFEGEAEPVLETRAPRRTRASVVETSESEPEEQPRAQLSIPGPRATPTKKMTRAQASRTSKSSKPSITPSATKKPTFISPDEPLGAKMHQKARELLSSTLEELEFSPFFLMCFCINFLPNCLKYAIREENISPSKVSSLSARAAHASPPQAKQPEKKTKASVPLVRQSSTSIPSTSPPLVVVPTSQFNPTTEEMMHFVEDNTHESHLPTTSVFGEPIVLEIPVVSGVTSPQASPQPTTTTEELYFSTQDPARQISTSTQNRTSPTSSGFGVIGIPIPRPKKKTKTTVIPSPQASPSVETASTIAHFEGAGTLPFSLAPIFSTTSLPKLFKEALRDQHQRAKRQQLVDEGSATEERIKVMTSEMQKLEEYLAVLKAEQTILLSKLRQQIEEVKKANLEMEDVESQLVNSSTVLAKPSRIFIIMQTYHSRIITLGEDVNLLG</sequence>
<evidence type="ECO:0000313" key="3">
    <source>
        <dbReference type="EMBL" id="KAB2631320.1"/>
    </source>
</evidence>
<feature type="region of interest" description="Disordered" evidence="2">
    <location>
        <begin position="98"/>
        <end position="172"/>
    </location>
</feature>
<dbReference type="AlphaFoldDB" id="A0A5N5I0W7"/>
<feature type="region of interest" description="Disordered" evidence="2">
    <location>
        <begin position="228"/>
        <end position="251"/>
    </location>
</feature>
<protein>
    <submittedName>
        <fullName evidence="3">TMV resistance protein N-like</fullName>
    </submittedName>
</protein>
<gene>
    <name evidence="3" type="ORF">D8674_008839</name>
</gene>
<comment type="caution">
    <text evidence="3">The sequence shown here is derived from an EMBL/GenBank/DDBJ whole genome shotgun (WGS) entry which is preliminary data.</text>
</comment>
<reference evidence="3 4" key="3">
    <citation type="submission" date="2019-11" db="EMBL/GenBank/DDBJ databases">
        <title>A de novo genome assembly of a pear dwarfing rootstock.</title>
        <authorList>
            <person name="Wang F."/>
            <person name="Wang J."/>
            <person name="Li S."/>
            <person name="Zhang Y."/>
            <person name="Fang M."/>
            <person name="Ma L."/>
            <person name="Zhao Y."/>
            <person name="Jiang S."/>
        </authorList>
    </citation>
    <scope>NUCLEOTIDE SEQUENCE [LARGE SCALE GENOMIC DNA]</scope>
    <source>
        <strain evidence="3">S2</strain>
        <tissue evidence="3">Leaf</tissue>
    </source>
</reference>
<evidence type="ECO:0000256" key="1">
    <source>
        <dbReference type="SAM" id="Coils"/>
    </source>
</evidence>
<evidence type="ECO:0000313" key="4">
    <source>
        <dbReference type="Proteomes" id="UP000327157"/>
    </source>
</evidence>
<reference evidence="4" key="2">
    <citation type="submission" date="2019-10" db="EMBL/GenBank/DDBJ databases">
        <title>A de novo genome assembly of a pear dwarfing rootstock.</title>
        <authorList>
            <person name="Wang F."/>
            <person name="Wang J."/>
            <person name="Li S."/>
            <person name="Zhang Y."/>
            <person name="Fang M."/>
            <person name="Ma L."/>
            <person name="Zhao Y."/>
            <person name="Jiang S."/>
        </authorList>
    </citation>
    <scope>NUCLEOTIDE SEQUENCE [LARGE SCALE GENOMIC DNA]</scope>
</reference>
<feature type="compositionally biased region" description="Low complexity" evidence="2">
    <location>
        <begin position="146"/>
        <end position="165"/>
    </location>
</feature>
<feature type="region of interest" description="Disordered" evidence="2">
    <location>
        <begin position="343"/>
        <end position="384"/>
    </location>
</feature>
<name>A0A5N5I0W7_9ROSA</name>
<organism evidence="3 4">
    <name type="scientific">Pyrus ussuriensis x Pyrus communis</name>
    <dbReference type="NCBI Taxonomy" id="2448454"/>
    <lineage>
        <taxon>Eukaryota</taxon>
        <taxon>Viridiplantae</taxon>
        <taxon>Streptophyta</taxon>
        <taxon>Embryophyta</taxon>
        <taxon>Tracheophyta</taxon>
        <taxon>Spermatophyta</taxon>
        <taxon>Magnoliopsida</taxon>
        <taxon>eudicotyledons</taxon>
        <taxon>Gunneridae</taxon>
        <taxon>Pentapetalae</taxon>
        <taxon>rosids</taxon>
        <taxon>fabids</taxon>
        <taxon>Rosales</taxon>
        <taxon>Rosaceae</taxon>
        <taxon>Amygdaloideae</taxon>
        <taxon>Maleae</taxon>
        <taxon>Pyrus</taxon>
    </lineage>
</organism>
<feature type="compositionally biased region" description="Polar residues" evidence="2">
    <location>
        <begin position="343"/>
        <end position="357"/>
    </location>
</feature>
<keyword evidence="1" id="KW-0175">Coiled coil</keyword>
<reference evidence="3 4" key="1">
    <citation type="submission" date="2019-09" db="EMBL/GenBank/DDBJ databases">
        <authorList>
            <person name="Ou C."/>
        </authorList>
    </citation>
    <scope>NUCLEOTIDE SEQUENCE [LARGE SCALE GENOMIC DNA]</scope>
    <source>
        <strain evidence="3">S2</strain>
        <tissue evidence="3">Leaf</tissue>
    </source>
</reference>
<evidence type="ECO:0000256" key="2">
    <source>
        <dbReference type="SAM" id="MobiDB-lite"/>
    </source>
</evidence>